<proteinExistence type="inferred from homology"/>
<dbReference type="PANTHER" id="PTHR30472">
    <property type="entry name" value="FERRIC ENTEROBACTIN TRANSPORT SYSTEM PERMEASE PROTEIN"/>
    <property type="match status" value="1"/>
</dbReference>
<gene>
    <name evidence="8" type="primary">fecC</name>
    <name evidence="8" type="ORF">JFL49_09035</name>
</gene>
<protein>
    <submittedName>
        <fullName evidence="8">Iron-dicitrate ABC transporter permease FecC</fullName>
    </submittedName>
</protein>
<dbReference type="PANTHER" id="PTHR30472:SF1">
    <property type="entry name" value="FE(3+) DICITRATE TRANSPORT SYSTEM PERMEASE PROTEIN FECC-RELATED"/>
    <property type="match status" value="1"/>
</dbReference>
<dbReference type="AlphaFoldDB" id="A0A9Q6K9B7"/>
<keyword evidence="6" id="KW-1133">Transmembrane helix</keyword>
<keyword evidence="4" id="KW-1003">Cell membrane</keyword>
<evidence type="ECO:0000256" key="4">
    <source>
        <dbReference type="ARBA" id="ARBA00022475"/>
    </source>
</evidence>
<evidence type="ECO:0000313" key="8">
    <source>
        <dbReference type="EMBL" id="QQF82178.1"/>
    </source>
</evidence>
<keyword evidence="9" id="KW-1185">Reference proteome</keyword>
<keyword evidence="5" id="KW-0812">Transmembrane</keyword>
<accession>A0A9Q6K9B7</accession>
<reference evidence="8 9" key="1">
    <citation type="submission" date="2020-12" db="EMBL/GenBank/DDBJ databases">
        <title>ASc-MMNZ-VFA-070.</title>
        <authorList>
            <person name="Schryvers A."/>
            <person name="Mostafa Nazari M."/>
            <person name="Farshchi Andisi V."/>
            <person name="Timsit E."/>
            <person name="Walter Morck D."/>
        </authorList>
    </citation>
    <scope>NUCLEOTIDE SEQUENCE [LARGE SCALE GENOMIC DNA]</scope>
    <source>
        <strain evidence="8 9">ASc-MMNZ-VFA-070</strain>
    </source>
</reference>
<organism evidence="8 9">
    <name type="scientific">Histophilus somni</name>
    <name type="common">Haemophilus somnus</name>
    <dbReference type="NCBI Taxonomy" id="731"/>
    <lineage>
        <taxon>Bacteria</taxon>
        <taxon>Pseudomonadati</taxon>
        <taxon>Pseudomonadota</taxon>
        <taxon>Gammaproteobacteria</taxon>
        <taxon>Pasteurellales</taxon>
        <taxon>Pasteurellaceae</taxon>
        <taxon>Histophilus</taxon>
    </lineage>
</organism>
<dbReference type="Pfam" id="PF01032">
    <property type="entry name" value="FecCD"/>
    <property type="match status" value="1"/>
</dbReference>
<evidence type="ECO:0000256" key="7">
    <source>
        <dbReference type="ARBA" id="ARBA00023136"/>
    </source>
</evidence>
<dbReference type="Proteomes" id="UP000595373">
    <property type="component" value="Chromosome"/>
</dbReference>
<sequence>MTALFRRIILILVLLFLFLGSLFLFYPITFSPFEILQTIITGENELVKTVIQLRLPRTLIATMMGANLAVAGYILQCITRNPLASPTLLSVNAGAGLAMVIATAILPTFFSNYSITIVASIGGGLSWLLVVIISGQRAVQDRNRLILAGLAVSLFCTALTKLVILLAEEHTANIVNWLAGGISHTNWLDLQIIFPFFILSLLFCLFYARKFNLLALNDESVRSLGVNLITLRRVGTLTTLLIVGSSVSVAGPISFIGLLVPHFARYMVGYDLRKSLPIAMLLGACLMLIADILSRAADFPNEIPAGAVLALIGSPIFILLAIGKR</sequence>
<dbReference type="SUPFAM" id="SSF81345">
    <property type="entry name" value="ABC transporter involved in vitamin B12 uptake, BtuC"/>
    <property type="match status" value="1"/>
</dbReference>
<keyword evidence="3" id="KW-0813">Transport</keyword>
<dbReference type="EMBL" id="CP066558">
    <property type="protein sequence ID" value="QQF82178.1"/>
    <property type="molecule type" value="Genomic_DNA"/>
</dbReference>
<keyword evidence="7" id="KW-0472">Membrane</keyword>
<evidence type="ECO:0000256" key="6">
    <source>
        <dbReference type="ARBA" id="ARBA00022989"/>
    </source>
</evidence>
<evidence type="ECO:0000256" key="2">
    <source>
        <dbReference type="ARBA" id="ARBA00007935"/>
    </source>
</evidence>
<dbReference type="OrthoDB" id="9055647at2"/>
<dbReference type="CDD" id="cd06550">
    <property type="entry name" value="TM_ABC_iron-siderophores_like"/>
    <property type="match status" value="1"/>
</dbReference>
<dbReference type="NCBIfam" id="NF008407">
    <property type="entry name" value="PRK11228.1"/>
    <property type="match status" value="1"/>
</dbReference>
<dbReference type="GO" id="GO:0022857">
    <property type="term" value="F:transmembrane transporter activity"/>
    <property type="evidence" value="ECO:0007669"/>
    <property type="project" value="InterPro"/>
</dbReference>
<evidence type="ECO:0000256" key="1">
    <source>
        <dbReference type="ARBA" id="ARBA00004651"/>
    </source>
</evidence>
<evidence type="ECO:0000256" key="3">
    <source>
        <dbReference type="ARBA" id="ARBA00022448"/>
    </source>
</evidence>
<evidence type="ECO:0000313" key="9">
    <source>
        <dbReference type="Proteomes" id="UP000595373"/>
    </source>
</evidence>
<name>A0A9Q6K9B7_HISSO</name>
<dbReference type="GO" id="GO:0005886">
    <property type="term" value="C:plasma membrane"/>
    <property type="evidence" value="ECO:0007669"/>
    <property type="project" value="UniProtKB-SubCell"/>
</dbReference>
<comment type="similarity">
    <text evidence="2">Belongs to the binding-protein-dependent transport system permease family. FecCD subfamily.</text>
</comment>
<dbReference type="InterPro" id="IPR037294">
    <property type="entry name" value="ABC_BtuC-like"/>
</dbReference>
<comment type="subcellular location">
    <subcellularLocation>
        <location evidence="1">Cell membrane</location>
        <topology evidence="1">Multi-pass membrane protein</topology>
    </subcellularLocation>
</comment>
<dbReference type="GO" id="GO:0033214">
    <property type="term" value="P:siderophore-iron import into cell"/>
    <property type="evidence" value="ECO:0007669"/>
    <property type="project" value="TreeGrafter"/>
</dbReference>
<dbReference type="FunFam" id="1.10.3470.10:FF:000001">
    <property type="entry name" value="Vitamin B12 ABC transporter permease BtuC"/>
    <property type="match status" value="1"/>
</dbReference>
<dbReference type="Gene3D" id="1.10.3470.10">
    <property type="entry name" value="ABC transporter involved in vitamin B12 uptake, BtuC"/>
    <property type="match status" value="1"/>
</dbReference>
<evidence type="ECO:0000256" key="5">
    <source>
        <dbReference type="ARBA" id="ARBA00022692"/>
    </source>
</evidence>
<dbReference type="InterPro" id="IPR000522">
    <property type="entry name" value="ABC_transptr_permease_BtuC"/>
</dbReference>